<evidence type="ECO:0000313" key="2">
    <source>
        <dbReference type="EMBL" id="NEN22994.1"/>
    </source>
</evidence>
<dbReference type="Proteomes" id="UP000486602">
    <property type="component" value="Unassembled WGS sequence"/>
</dbReference>
<comment type="caution">
    <text evidence="2">The sequence shown here is derived from an EMBL/GenBank/DDBJ whole genome shotgun (WGS) entry which is preliminary data.</text>
</comment>
<accession>A0A7K3WNC6</accession>
<organism evidence="2 3">
    <name type="scientific">Cryomorpha ignava</name>
    <dbReference type="NCBI Taxonomy" id="101383"/>
    <lineage>
        <taxon>Bacteria</taxon>
        <taxon>Pseudomonadati</taxon>
        <taxon>Bacteroidota</taxon>
        <taxon>Flavobacteriia</taxon>
        <taxon>Flavobacteriales</taxon>
        <taxon>Cryomorphaceae</taxon>
        <taxon>Cryomorpha</taxon>
    </lineage>
</organism>
<dbReference type="Gene3D" id="2.40.128.110">
    <property type="entry name" value="Lipid/polyisoprenoid-binding, YceI-like"/>
    <property type="match status" value="1"/>
</dbReference>
<dbReference type="InterPro" id="IPR007372">
    <property type="entry name" value="Lipid/polyisoprenoid-bd_YceI"/>
</dbReference>
<reference evidence="2 3" key="1">
    <citation type="submission" date="2020-02" db="EMBL/GenBank/DDBJ databases">
        <title>Out from the shadows clarifying the taxonomy of the family Cryomorphaceae and related taxa by utilizing the GTDB taxonomic framework.</title>
        <authorList>
            <person name="Bowman J.P."/>
        </authorList>
    </citation>
    <scope>NUCLEOTIDE SEQUENCE [LARGE SCALE GENOMIC DNA]</scope>
    <source>
        <strain evidence="2 3">QSSC 1-22</strain>
    </source>
</reference>
<dbReference type="AlphaFoldDB" id="A0A7K3WNC6"/>
<protein>
    <submittedName>
        <fullName evidence="2">YceI family protein</fullName>
    </submittedName>
</protein>
<proteinExistence type="predicted"/>
<gene>
    <name evidence="2" type="ORF">G3O08_05705</name>
</gene>
<dbReference type="Pfam" id="PF04264">
    <property type="entry name" value="YceI"/>
    <property type="match status" value="1"/>
</dbReference>
<keyword evidence="3" id="KW-1185">Reference proteome</keyword>
<evidence type="ECO:0000313" key="3">
    <source>
        <dbReference type="Proteomes" id="UP000486602"/>
    </source>
</evidence>
<evidence type="ECO:0000259" key="1">
    <source>
        <dbReference type="Pfam" id="PF04264"/>
    </source>
</evidence>
<dbReference type="RefSeq" id="WP_163283768.1">
    <property type="nucleotide sequence ID" value="NZ_JAAGVY010000007.1"/>
</dbReference>
<dbReference type="EMBL" id="JAAGVY010000007">
    <property type="protein sequence ID" value="NEN22994.1"/>
    <property type="molecule type" value="Genomic_DNA"/>
</dbReference>
<feature type="domain" description="Lipid/polyisoprenoid-binding YceI-like" evidence="1">
    <location>
        <begin position="56"/>
        <end position="179"/>
    </location>
</feature>
<dbReference type="InterPro" id="IPR036761">
    <property type="entry name" value="TTHA0802/YceI-like_sf"/>
</dbReference>
<name>A0A7K3WNC6_9FLAO</name>
<sequence length="185" mass="21042">MKFLPSLFIGFILCAGSHEVHSQNLLELENGSINFVSEAPLELIKAENESFQFLIDTAKGEFALSIPISKFNGFNSALQQEHFFENYMEIDKYQTATFTGRILDDLNYRTGAFDIIVRGQLNIHGIKKERIIEANCEWITPQKLRVISTFTVPLADHNIEIPRIVFQKIAEIIKVDIQADLAPKN</sequence>
<dbReference type="SUPFAM" id="SSF101874">
    <property type="entry name" value="YceI-like"/>
    <property type="match status" value="1"/>
</dbReference>